<dbReference type="GO" id="GO:0006508">
    <property type="term" value="P:proteolysis"/>
    <property type="evidence" value="ECO:0007669"/>
    <property type="project" value="UniProtKB-KW"/>
</dbReference>
<accession>A0A914HRG7</accession>
<dbReference type="InterPro" id="IPR016129">
    <property type="entry name" value="Caspase_his_AS"/>
</dbReference>
<comment type="similarity">
    <text evidence="1 5">Belongs to the peptidase C14A family.</text>
</comment>
<keyword evidence="10" id="KW-1185">Reference proteome</keyword>
<dbReference type="PRINTS" id="PR00376">
    <property type="entry name" value="IL1BCENZYME"/>
</dbReference>
<feature type="compositionally biased region" description="Basic and acidic residues" evidence="6">
    <location>
        <begin position="292"/>
        <end position="304"/>
    </location>
</feature>
<keyword evidence="7" id="KW-0812">Transmembrane</keyword>
<feature type="region of interest" description="Disordered" evidence="6">
    <location>
        <begin position="68"/>
        <end position="93"/>
    </location>
</feature>
<feature type="domain" description="Caspase family p20" evidence="9">
    <location>
        <begin position="144"/>
        <end position="266"/>
    </location>
</feature>
<evidence type="ECO:0000313" key="11">
    <source>
        <dbReference type="WBParaSite" id="Gr19_v10_g3561.t1"/>
    </source>
</evidence>
<sequence>MDLGKTSDNSKKVEKQLNEMRARRPCRIWATAIMSRQNQIVWLIVRTISLCVHWVVICRLSNMSGKRCKKHEDRARTSRATTSRHEEEQEDNDGVSVDADILKELKRGILEPFLLMKKVIRRQPALVSYAMKNKDLVYQNFTSPRGLAIVINNHTFLDNHKRIGTNIDRENITNLLQQLDYTVQNFDDLTAAQMISQMRRFGRHDHGPFSSTFVVLLSHGEENIVYGVDGCPVDLYELFECLSATNCPTLAGKAKIFVIQSCRGGRVDNGVYVNEPQRNRTTTNTTRTNRGRSRDVSPKRRNDSVARRLVPNNADRLVAFSSLPKHASMRDHRMGSWFIQAFCKLTRQHAFDLDIIEILTRVRSLVAQMHVSRQIRFLQVPQNEDALLKKFYFFPASDHLHHRDNTDYNSGVFIDAVPITSTANGKALTTQKGI</sequence>
<proteinExistence type="inferred from homology"/>
<evidence type="ECO:0000259" key="8">
    <source>
        <dbReference type="PROSITE" id="PS50207"/>
    </source>
</evidence>
<evidence type="ECO:0000256" key="4">
    <source>
        <dbReference type="ARBA" id="ARBA00022801"/>
    </source>
</evidence>
<dbReference type="InterPro" id="IPR011600">
    <property type="entry name" value="Pept_C14_caspase"/>
</dbReference>
<evidence type="ECO:0000256" key="2">
    <source>
        <dbReference type="ARBA" id="ARBA00022670"/>
    </source>
</evidence>
<dbReference type="AlphaFoldDB" id="A0A914HRG7"/>
<dbReference type="PROSITE" id="PS50208">
    <property type="entry name" value="CASPASE_P20"/>
    <property type="match status" value="1"/>
</dbReference>
<dbReference type="InterPro" id="IPR002398">
    <property type="entry name" value="Pept_C14"/>
</dbReference>
<evidence type="ECO:0000256" key="6">
    <source>
        <dbReference type="SAM" id="MobiDB-lite"/>
    </source>
</evidence>
<dbReference type="InterPro" id="IPR002138">
    <property type="entry name" value="Pept_C14_p10"/>
</dbReference>
<evidence type="ECO:0000259" key="9">
    <source>
        <dbReference type="PROSITE" id="PS50208"/>
    </source>
</evidence>
<name>A0A914HRG7_GLORO</name>
<dbReference type="GO" id="GO:0006915">
    <property type="term" value="P:apoptotic process"/>
    <property type="evidence" value="ECO:0007669"/>
    <property type="project" value="UniProtKB-KW"/>
</dbReference>
<keyword evidence="3" id="KW-0053">Apoptosis</keyword>
<feature type="transmembrane region" description="Helical" evidence="7">
    <location>
        <begin position="40"/>
        <end position="60"/>
    </location>
</feature>
<evidence type="ECO:0000313" key="10">
    <source>
        <dbReference type="Proteomes" id="UP000887572"/>
    </source>
</evidence>
<organism evidence="10 11">
    <name type="scientific">Globodera rostochiensis</name>
    <name type="common">Golden nematode worm</name>
    <name type="synonym">Heterodera rostochiensis</name>
    <dbReference type="NCBI Taxonomy" id="31243"/>
    <lineage>
        <taxon>Eukaryota</taxon>
        <taxon>Metazoa</taxon>
        <taxon>Ecdysozoa</taxon>
        <taxon>Nematoda</taxon>
        <taxon>Chromadorea</taxon>
        <taxon>Rhabditida</taxon>
        <taxon>Tylenchina</taxon>
        <taxon>Tylenchomorpha</taxon>
        <taxon>Tylenchoidea</taxon>
        <taxon>Heteroderidae</taxon>
        <taxon>Heteroderinae</taxon>
        <taxon>Globodera</taxon>
    </lineage>
</organism>
<dbReference type="PANTHER" id="PTHR47901:SF8">
    <property type="entry name" value="CASPASE-3"/>
    <property type="match status" value="1"/>
</dbReference>
<keyword evidence="4" id="KW-0378">Hydrolase</keyword>
<dbReference type="InterPro" id="IPR015917">
    <property type="entry name" value="Pept_C14A"/>
</dbReference>
<reference evidence="11" key="1">
    <citation type="submission" date="2022-11" db="UniProtKB">
        <authorList>
            <consortium name="WormBaseParasite"/>
        </authorList>
    </citation>
    <scope>IDENTIFICATION</scope>
</reference>
<evidence type="ECO:0000256" key="1">
    <source>
        <dbReference type="ARBA" id="ARBA00010134"/>
    </source>
</evidence>
<dbReference type="SUPFAM" id="SSF52129">
    <property type="entry name" value="Caspase-like"/>
    <property type="match status" value="1"/>
</dbReference>
<feature type="domain" description="Caspase family p10" evidence="8">
    <location>
        <begin position="306"/>
        <end position="395"/>
    </location>
</feature>
<dbReference type="WBParaSite" id="Gr19_v10_g3561.t1">
    <property type="protein sequence ID" value="Gr19_v10_g3561.t1"/>
    <property type="gene ID" value="Gr19_v10_g3561"/>
</dbReference>
<keyword evidence="7" id="KW-0472">Membrane</keyword>
<evidence type="ECO:0000256" key="3">
    <source>
        <dbReference type="ARBA" id="ARBA00022703"/>
    </source>
</evidence>
<dbReference type="SMART" id="SM00115">
    <property type="entry name" value="CASc"/>
    <property type="match status" value="1"/>
</dbReference>
<keyword evidence="7" id="KW-1133">Transmembrane helix</keyword>
<dbReference type="GO" id="GO:0004197">
    <property type="term" value="F:cysteine-type endopeptidase activity"/>
    <property type="evidence" value="ECO:0007669"/>
    <property type="project" value="InterPro"/>
</dbReference>
<dbReference type="PROSITE" id="PS50207">
    <property type="entry name" value="CASPASE_P10"/>
    <property type="match status" value="1"/>
</dbReference>
<dbReference type="Gene3D" id="3.40.50.1460">
    <property type="match status" value="1"/>
</dbReference>
<protein>
    <submittedName>
        <fullName evidence="11">Caspase-3</fullName>
    </submittedName>
</protein>
<dbReference type="InterPro" id="IPR029030">
    <property type="entry name" value="Caspase-like_dom_sf"/>
</dbReference>
<feature type="compositionally biased region" description="Low complexity" evidence="6">
    <location>
        <begin position="279"/>
        <end position="288"/>
    </location>
</feature>
<dbReference type="PANTHER" id="PTHR47901">
    <property type="entry name" value="CASPASE RECRUITMENT DOMAIN-CONTAINING PROTEIN 18"/>
    <property type="match status" value="1"/>
</dbReference>
<feature type="region of interest" description="Disordered" evidence="6">
    <location>
        <begin position="276"/>
        <end position="304"/>
    </location>
</feature>
<evidence type="ECO:0000256" key="7">
    <source>
        <dbReference type="SAM" id="Phobius"/>
    </source>
</evidence>
<dbReference type="PROSITE" id="PS01121">
    <property type="entry name" value="CASPASE_HIS"/>
    <property type="match status" value="1"/>
</dbReference>
<dbReference type="Pfam" id="PF00656">
    <property type="entry name" value="Peptidase_C14"/>
    <property type="match status" value="1"/>
</dbReference>
<evidence type="ECO:0000256" key="5">
    <source>
        <dbReference type="RuleBase" id="RU003971"/>
    </source>
</evidence>
<dbReference type="InterPro" id="IPR001309">
    <property type="entry name" value="Pept_C14_p20"/>
</dbReference>
<keyword evidence="2" id="KW-0645">Protease</keyword>
<dbReference type="CDD" id="cd00032">
    <property type="entry name" value="CASc"/>
    <property type="match status" value="1"/>
</dbReference>
<dbReference type="Proteomes" id="UP000887572">
    <property type="component" value="Unplaced"/>
</dbReference>